<feature type="chain" id="PRO_5045037097" description="Gamma-interferon-inducible lysosomal thiol reductase" evidence="6">
    <location>
        <begin position="19"/>
        <end position="270"/>
    </location>
</feature>
<name>A0ABN9YC86_9DINO</name>
<evidence type="ECO:0000313" key="7">
    <source>
        <dbReference type="EMBL" id="CAK0910387.1"/>
    </source>
</evidence>
<reference evidence="7" key="1">
    <citation type="submission" date="2023-10" db="EMBL/GenBank/DDBJ databases">
        <authorList>
            <person name="Chen Y."/>
            <person name="Shah S."/>
            <person name="Dougan E. K."/>
            <person name="Thang M."/>
            <person name="Chan C."/>
        </authorList>
    </citation>
    <scope>NUCLEOTIDE SEQUENCE [LARGE SCALE GENOMIC DNA]</scope>
</reference>
<proteinExistence type="inferred from homology"/>
<dbReference type="Pfam" id="PF03227">
    <property type="entry name" value="GILT"/>
    <property type="match status" value="1"/>
</dbReference>
<dbReference type="EMBL" id="CAUYUJ010022392">
    <property type="protein sequence ID" value="CAK0910387.1"/>
    <property type="molecule type" value="Genomic_DNA"/>
</dbReference>
<comment type="subcellular location">
    <subcellularLocation>
        <location evidence="1">Secreted</location>
    </subcellularLocation>
</comment>
<evidence type="ECO:0000256" key="2">
    <source>
        <dbReference type="ARBA" id="ARBA00005679"/>
    </source>
</evidence>
<evidence type="ECO:0000256" key="5">
    <source>
        <dbReference type="ARBA" id="ARBA00023180"/>
    </source>
</evidence>
<dbReference type="InterPro" id="IPR004911">
    <property type="entry name" value="Interferon-induced_GILT"/>
</dbReference>
<protein>
    <recommendedName>
        <fullName evidence="9">Gamma-interferon-inducible lysosomal thiol reductase</fullName>
    </recommendedName>
</protein>
<gene>
    <name evidence="7" type="ORF">PCOR1329_LOCUS84582</name>
</gene>
<dbReference type="PANTHER" id="PTHR13234">
    <property type="entry name" value="GAMMA-INTERFERON INDUCIBLE LYSOSOMAL THIOL REDUCTASE GILT"/>
    <property type="match status" value="1"/>
</dbReference>
<keyword evidence="5" id="KW-0325">Glycoprotein</keyword>
<comment type="caution">
    <text evidence="7">The sequence shown here is derived from an EMBL/GenBank/DDBJ whole genome shotgun (WGS) entry which is preliminary data.</text>
</comment>
<evidence type="ECO:0000256" key="3">
    <source>
        <dbReference type="ARBA" id="ARBA00022525"/>
    </source>
</evidence>
<comment type="similarity">
    <text evidence="2">Belongs to the GILT family.</text>
</comment>
<evidence type="ECO:0000256" key="6">
    <source>
        <dbReference type="SAM" id="SignalP"/>
    </source>
</evidence>
<sequence length="270" mass="29148">MAARLLSTARALACFAAAAGLTLDAERGAEAPVVDVKLLGEAGCPFTQRLILGALNRTLTSEGVAGALRFDFLPFGNAFFSTKACPNTTYDPATRRCFNRRCGADRVAEGLPLPEDCFQGTLVCQHGRVECEANRWMACARKVAQVPGDERSRASYSGYMPLVHCMTRWYGHAKVGAKSLEHIVAGCAASTGLEWGSLARCYGGPQGDAAIVEAAKGTPVHRVVPWLYVNGEPMEENHEHELFKEVCNALPPSARPQECLKELGEPLERP</sequence>
<organism evidence="7 8">
    <name type="scientific">Prorocentrum cordatum</name>
    <dbReference type="NCBI Taxonomy" id="2364126"/>
    <lineage>
        <taxon>Eukaryota</taxon>
        <taxon>Sar</taxon>
        <taxon>Alveolata</taxon>
        <taxon>Dinophyceae</taxon>
        <taxon>Prorocentrales</taxon>
        <taxon>Prorocentraceae</taxon>
        <taxon>Prorocentrum</taxon>
    </lineage>
</organism>
<keyword evidence="4 6" id="KW-0732">Signal</keyword>
<keyword evidence="3" id="KW-0964">Secreted</keyword>
<accession>A0ABN9YC86</accession>
<feature type="signal peptide" evidence="6">
    <location>
        <begin position="1"/>
        <end position="18"/>
    </location>
</feature>
<keyword evidence="8" id="KW-1185">Reference proteome</keyword>
<dbReference type="PANTHER" id="PTHR13234:SF8">
    <property type="entry name" value="GAMMA-INTERFERON-INDUCIBLE LYSOSOMAL THIOL REDUCTASE"/>
    <property type="match status" value="1"/>
</dbReference>
<evidence type="ECO:0000256" key="1">
    <source>
        <dbReference type="ARBA" id="ARBA00004613"/>
    </source>
</evidence>
<evidence type="ECO:0008006" key="9">
    <source>
        <dbReference type="Google" id="ProtNLM"/>
    </source>
</evidence>
<dbReference type="Proteomes" id="UP001189429">
    <property type="component" value="Unassembled WGS sequence"/>
</dbReference>
<evidence type="ECO:0000313" key="8">
    <source>
        <dbReference type="Proteomes" id="UP001189429"/>
    </source>
</evidence>
<evidence type="ECO:0000256" key="4">
    <source>
        <dbReference type="ARBA" id="ARBA00022729"/>
    </source>
</evidence>